<dbReference type="GO" id="GO:0034511">
    <property type="term" value="F:U3 snoRNA binding"/>
    <property type="evidence" value="ECO:0007669"/>
    <property type="project" value="TreeGrafter"/>
</dbReference>
<dbReference type="Pfam" id="PF22298">
    <property type="entry name" value="Tsr1_G-like"/>
    <property type="match status" value="1"/>
</dbReference>
<dbReference type="Proteomes" id="UP000274429">
    <property type="component" value="Unassembled WGS sequence"/>
</dbReference>
<dbReference type="PANTHER" id="PTHR12858:SF1">
    <property type="entry name" value="PRE-RRNA-PROCESSING PROTEIN TSR1 HOMOLOG"/>
    <property type="match status" value="1"/>
</dbReference>
<gene>
    <name evidence="5" type="ORF">TTAC_LOCUS366</name>
</gene>
<feature type="region of interest" description="Disordered" evidence="3">
    <location>
        <begin position="377"/>
        <end position="413"/>
    </location>
</feature>
<proteinExistence type="predicted"/>
<organism evidence="7">
    <name type="scientific">Hydatigena taeniaeformis</name>
    <name type="common">Feline tapeworm</name>
    <name type="synonym">Taenia taeniaeformis</name>
    <dbReference type="NCBI Taxonomy" id="6205"/>
    <lineage>
        <taxon>Eukaryota</taxon>
        <taxon>Metazoa</taxon>
        <taxon>Spiralia</taxon>
        <taxon>Lophotrochozoa</taxon>
        <taxon>Platyhelminthes</taxon>
        <taxon>Cestoda</taxon>
        <taxon>Eucestoda</taxon>
        <taxon>Cyclophyllidea</taxon>
        <taxon>Taeniidae</taxon>
        <taxon>Hydatigera</taxon>
    </lineage>
</organism>
<evidence type="ECO:0000256" key="2">
    <source>
        <dbReference type="ARBA" id="ARBA00040070"/>
    </source>
</evidence>
<evidence type="ECO:0000313" key="6">
    <source>
        <dbReference type="Proteomes" id="UP000274429"/>
    </source>
</evidence>
<dbReference type="GO" id="GO:0005525">
    <property type="term" value="F:GTP binding"/>
    <property type="evidence" value="ECO:0007669"/>
    <property type="project" value="TreeGrafter"/>
</dbReference>
<name>A0A0R3WIE5_HYDTA</name>
<evidence type="ECO:0000256" key="3">
    <source>
        <dbReference type="SAM" id="MobiDB-lite"/>
    </source>
</evidence>
<dbReference type="PANTHER" id="PTHR12858">
    <property type="entry name" value="RIBOSOME BIOGENESIS PROTEIN"/>
    <property type="match status" value="1"/>
</dbReference>
<dbReference type="Pfam" id="PF04950">
    <property type="entry name" value="RIBIOP_C"/>
    <property type="match status" value="2"/>
</dbReference>
<reference evidence="7" key="1">
    <citation type="submission" date="2017-02" db="UniProtKB">
        <authorList>
            <consortium name="WormBaseParasite"/>
        </authorList>
    </citation>
    <scope>IDENTIFICATION</scope>
</reference>
<dbReference type="GO" id="GO:0030688">
    <property type="term" value="C:preribosome, small subunit precursor"/>
    <property type="evidence" value="ECO:0007669"/>
    <property type="project" value="TreeGrafter"/>
</dbReference>
<dbReference type="EMBL" id="UYWX01000029">
    <property type="protein sequence ID" value="VDM16313.1"/>
    <property type="molecule type" value="Genomic_DNA"/>
</dbReference>
<comment type="function">
    <text evidence="1">Required during maturation of the 40S ribosomal subunit in the nucleolus.</text>
</comment>
<sequence length="889" mass="99395">MGLHRHVSGSLKQTNKRHKGGRKTSVSSNLGNKLGVSKRKLSKTARRLLAKQQRLRKTKEISLVQNQTGVPITCLLLPLCSGIDLSLAKVMLAKGDPKSTKHEVPGFNSLKNSQKPDYFYAPTIKKSFCFVCGNYGSFFGCLDLARIADWIIFILPGDMSRIDSKFYSELMLALYSQGLPASIFVVMSNISDRKELLSTVQTKFSVSDGKVRVLNSIGDAQSLLRFLSHSQRKPALSSANSYMSTKSALTVGTAATRLRSGMLVEGISVMPHEENEDEVYLRLEGLLRGWNLPLFDLVTSFVDQRRTGCPYMHVTGWGDFPLRSATWTEYKPCMKSFQPPPKSFCWKATTEPDRCLDDALSTAWNNLQLSDDEDYIDFDESDKDEDQMIVDSDDDRDSDDEEAEAEVKAECTTSGSDSESIYFDAIDSKAPSSKVVSFKTESAVSATSAPKGKTLAEKIKAARIELQFPDEVETPFDVPARERFAKYKGLPSFSKCTWPTTNDTSLPYEYGKIFRFENYAHNRRTLFKYTLKLLRQLAGELSTEPTSIPSGSVASLTLGPVPQALGRAIMSLHTDHNHSRPLTVWSLLPYERCMSVIHLTMHKRQTEIESPMDEDAKGGNFDPDPIMAKEPMLFQRPSTYMGRFRPCSSQSEVKIDVHIALAQVGIRRFTASPIYSQTSKTANTNSKVERFFTLSSSPVVATMYAPVTYAPQTVLQFRIESVQTNPKVVVGRLVATGSVLSVDPTRAIIKRILLSGHPYKINSRSVVVRYMFHTPEDVEYFKPIQLHTKSGAVGHIKQSVGTHGLMKCIFDRQLDASDVVLMPLYKRVFPKMDFDPQVTLKVEEADPADRFEATLTAQPVVSILKSKERQEEDAFVHDVLTSDEETLFA</sequence>
<dbReference type="GO" id="GO:0000462">
    <property type="term" value="P:maturation of SSU-rRNA from tricistronic rRNA transcript (SSU-rRNA, 5.8S rRNA, LSU-rRNA)"/>
    <property type="evidence" value="ECO:0007669"/>
    <property type="project" value="TreeGrafter"/>
</dbReference>
<dbReference type="InterPro" id="IPR007034">
    <property type="entry name" value="BMS1_TSR1_C"/>
</dbReference>
<evidence type="ECO:0000313" key="5">
    <source>
        <dbReference type="EMBL" id="VDM16313.1"/>
    </source>
</evidence>
<feature type="compositionally biased region" description="Acidic residues" evidence="3">
    <location>
        <begin position="377"/>
        <end position="404"/>
    </location>
</feature>
<feature type="domain" description="Ribosome biogenesis protein BMS1/TSR1 C-terminal" evidence="4">
    <location>
        <begin position="471"/>
        <end position="828"/>
    </location>
</feature>
<dbReference type="OrthoDB" id="119302at2759"/>
<dbReference type="AlphaFoldDB" id="A0A0R3WIE5"/>
<accession>A0A0R3WIE5</accession>
<dbReference type="InterPro" id="IPR039761">
    <property type="entry name" value="Bms1/Tsr1"/>
</dbReference>
<dbReference type="WBParaSite" id="TTAC_0000036501-mRNA-1">
    <property type="protein sequence ID" value="TTAC_0000036501-mRNA-1"/>
    <property type="gene ID" value="TTAC_0000036501"/>
</dbReference>
<dbReference type="GO" id="GO:0000479">
    <property type="term" value="P:endonucleolytic cleavage of tricistronic rRNA transcript (SSU-rRNA, 5.8S rRNA, LSU-rRNA)"/>
    <property type="evidence" value="ECO:0007669"/>
    <property type="project" value="TreeGrafter"/>
</dbReference>
<dbReference type="STRING" id="6205.A0A0R3WIE5"/>
<evidence type="ECO:0000256" key="1">
    <source>
        <dbReference type="ARBA" id="ARBA00037087"/>
    </source>
</evidence>
<protein>
    <recommendedName>
        <fullName evidence="2">Pre-rRNA-processing protein TSR1 homolog</fullName>
    </recommendedName>
</protein>
<reference evidence="5 6" key="2">
    <citation type="submission" date="2018-11" db="EMBL/GenBank/DDBJ databases">
        <authorList>
            <consortium name="Pathogen Informatics"/>
        </authorList>
    </citation>
    <scope>NUCLEOTIDE SEQUENCE [LARGE SCALE GENOMIC DNA]</scope>
</reference>
<evidence type="ECO:0000259" key="4">
    <source>
        <dbReference type="SMART" id="SM01362"/>
    </source>
</evidence>
<keyword evidence="6" id="KW-1185">Reference proteome</keyword>
<evidence type="ECO:0000313" key="7">
    <source>
        <dbReference type="WBParaSite" id="TTAC_0000036501-mRNA-1"/>
    </source>
</evidence>
<feature type="region of interest" description="Disordered" evidence="3">
    <location>
        <begin position="1"/>
        <end position="42"/>
    </location>
</feature>
<dbReference type="GO" id="GO:0003924">
    <property type="term" value="F:GTPase activity"/>
    <property type="evidence" value="ECO:0007669"/>
    <property type="project" value="TreeGrafter"/>
</dbReference>
<dbReference type="SMART" id="SM01362">
    <property type="entry name" value="DUF663"/>
    <property type="match status" value="1"/>
</dbReference>